<dbReference type="Proteomes" id="UP000366872">
    <property type="component" value="Unassembled WGS sequence"/>
</dbReference>
<evidence type="ECO:0000259" key="2">
    <source>
        <dbReference type="Pfam" id="PF16889"/>
    </source>
</evidence>
<dbReference type="AlphaFoldDB" id="A0A6C2U988"/>
<name>A0A6C2U988_PONDE</name>
<evidence type="ECO:0000313" key="4">
    <source>
        <dbReference type="Proteomes" id="UP000366872"/>
    </source>
</evidence>
<dbReference type="Gene3D" id="2.70.98.70">
    <property type="match status" value="1"/>
</dbReference>
<feature type="signal peptide" evidence="1">
    <location>
        <begin position="1"/>
        <end position="22"/>
    </location>
</feature>
<feature type="chain" id="PRO_5025539739" description="Heparin-sulfate lyase N-terminal domain-containing protein" evidence="1">
    <location>
        <begin position="23"/>
        <end position="1176"/>
    </location>
</feature>
<sequence>MKPIFIAAGLLAGALCCCAHDAKDLFANQLGWEKDAAEQLSNLRAWDGLSKGGKLELPGEASFTYPDGEKGWFRVGLALRHDGSGYWKNFYGVRFEVYLPGDAPLKGEAMVHTAARKVYGGSEDVVDTYSAAFGLVGKGWHTVTVPLKSFNLEQSMPVMLETIKTFAVKAEFSDGSKGTIKLRHPRLIKGDLLALESEVRSASAQGGKDAVYALKVSNCTDKPQVVNLARRVQGREVMDTRITPTELTLEPGESRSVEVRVTVSERVAPGGREVQTIQAMANGRDAGTIEYITLAYLEHPYLLHTKERWDDIRKKAETVEWAKKAAAKYVSDADQWNVPEVNFGKLSRHTNCEYVYELKEHEKMFGCAVAYQLTGEMKYAEKAALYLRQLSDPVDGYARTQAGAAGNLVKEGGFMQHVAWGYDLIHDSGALSDEDHKNMAAMIRLYSKIIDQHISQAVSGNWQVAEAFGAIYGALAIQDMALANRFIEGPGGFHEQATHGVMADGWWYECSIGYNAWVSSEFTQLALALQPWGIDYVDAAIPASYSVEYNIFSQDVEERKKKIYGKPFQKWGPVYKPYIKIKDMWDALPKFIDYQGMMFANNDSTENKFTSDAYEIAYFVYRDPIYASIIKHIGKRDLLYGVAELPDDTPELGEGSAYADNAGQVMLRSKQEEPRERIQGVLKYGTHGGYHGHFDRAGLNSLMRYGRSFYNPEHIWYSYPNFMYAFFVQTSLPHNMVVVDMKQQEAVESRRLLFSEGELLQATAVETKARWSNPPYGGLKYPALAPTLQEKCWDEGRYLPQPENEPVYGSIGEWSDRVTQRRLLAVADDYIVLADYLDAPEEHTFDCLFNIKGLLGIDADQVSEPRHTESMNPDPILAAQLITDCNWYDTEGTTKVSFETKFGPDADNAGTRITGLDGVLKMDVYNTWPKQREVMLGTLPEAHGVNRKFWYTVQGDGQVLAEGKFGAWILGRDAIDVSLEGLKTLKLVTKTDASAKKKTLFWGNPVIVTQDGKEIPLSGVELVTDQIAAVPEVGKDYYGGPVKLSGLPMVGTVPANPVKENVDGTITVDLTNLNAARFKAYVGGDYPLGNEAERRKSLSFRTTGKKARFLTVVEPFEAASKIKSVIAASANEVTIELKDGRTHVVRVQGMEQGEDLNVSIQEFNNGKWVREEQHNN</sequence>
<dbReference type="InterPro" id="IPR008929">
    <property type="entry name" value="Chondroitin_lyas"/>
</dbReference>
<keyword evidence="4" id="KW-1185">Reference proteome</keyword>
<protein>
    <recommendedName>
        <fullName evidence="2">Heparin-sulfate lyase N-terminal domain-containing protein</fullName>
    </recommendedName>
</protein>
<dbReference type="PANTHER" id="PTHR39210">
    <property type="entry name" value="HEPARIN-SULFATE LYASE"/>
    <property type="match status" value="1"/>
</dbReference>
<organism evidence="3 4">
    <name type="scientific">Pontiella desulfatans</name>
    <dbReference type="NCBI Taxonomy" id="2750659"/>
    <lineage>
        <taxon>Bacteria</taxon>
        <taxon>Pseudomonadati</taxon>
        <taxon>Kiritimatiellota</taxon>
        <taxon>Kiritimatiellia</taxon>
        <taxon>Kiritimatiellales</taxon>
        <taxon>Pontiellaceae</taxon>
        <taxon>Pontiella</taxon>
    </lineage>
</organism>
<evidence type="ECO:0000313" key="3">
    <source>
        <dbReference type="EMBL" id="VGO16545.1"/>
    </source>
</evidence>
<accession>A0A6C2U988</accession>
<dbReference type="InterPro" id="IPR031680">
    <property type="entry name" value="Hepar_II_III_N"/>
</dbReference>
<reference evidence="3 4" key="1">
    <citation type="submission" date="2019-04" db="EMBL/GenBank/DDBJ databases">
        <authorList>
            <person name="Van Vliet M D."/>
        </authorList>
    </citation>
    <scope>NUCLEOTIDE SEQUENCE [LARGE SCALE GENOMIC DNA]</scope>
    <source>
        <strain evidence="3 4">F1</strain>
    </source>
</reference>
<evidence type="ECO:0000256" key="1">
    <source>
        <dbReference type="SAM" id="SignalP"/>
    </source>
</evidence>
<proteinExistence type="predicted"/>
<dbReference type="EMBL" id="CAAHFG010000003">
    <property type="protein sequence ID" value="VGO16545.1"/>
    <property type="molecule type" value="Genomic_DNA"/>
</dbReference>
<gene>
    <name evidence="3" type="ORF">PDESU_05136</name>
</gene>
<dbReference type="Gene3D" id="1.50.10.100">
    <property type="entry name" value="Chondroitin AC/alginate lyase"/>
    <property type="match status" value="1"/>
</dbReference>
<keyword evidence="1" id="KW-0732">Signal</keyword>
<dbReference type="PANTHER" id="PTHR39210:SF1">
    <property type="entry name" value="HEPARIN-SULFATE LYASE"/>
    <property type="match status" value="1"/>
</dbReference>
<dbReference type="Pfam" id="PF16889">
    <property type="entry name" value="Hepar_II_III_N"/>
    <property type="match status" value="1"/>
</dbReference>
<dbReference type="SUPFAM" id="SSF48230">
    <property type="entry name" value="Chondroitin AC/alginate lyase"/>
    <property type="match status" value="1"/>
</dbReference>
<dbReference type="RefSeq" id="WP_136082039.1">
    <property type="nucleotide sequence ID" value="NZ_CAAHFG010000003.1"/>
</dbReference>
<feature type="domain" description="Heparin-sulfate lyase N-terminal" evidence="2">
    <location>
        <begin position="335"/>
        <end position="546"/>
    </location>
</feature>